<keyword evidence="2" id="KW-1185">Reference proteome</keyword>
<protein>
    <submittedName>
        <fullName evidence="1">Uncharacterized protein</fullName>
    </submittedName>
</protein>
<reference evidence="1 2" key="1">
    <citation type="submission" date="2018-11" db="EMBL/GenBank/DDBJ databases">
        <authorList>
            <person name="Li F."/>
        </authorList>
    </citation>
    <scope>NUCLEOTIDE SEQUENCE [LARGE SCALE GENOMIC DNA]</scope>
    <source>
        <strain evidence="1 2">KIS18-7</strain>
    </source>
</reference>
<comment type="caution">
    <text evidence="1">The sequence shown here is derived from an EMBL/GenBank/DDBJ whole genome shotgun (WGS) entry which is preliminary data.</text>
</comment>
<evidence type="ECO:0000313" key="2">
    <source>
        <dbReference type="Proteomes" id="UP000277094"/>
    </source>
</evidence>
<dbReference type="Proteomes" id="UP000277094">
    <property type="component" value="Unassembled WGS sequence"/>
</dbReference>
<dbReference type="AlphaFoldDB" id="A0A3N0DVE4"/>
<evidence type="ECO:0000313" key="1">
    <source>
        <dbReference type="EMBL" id="RNL79592.1"/>
    </source>
</evidence>
<dbReference type="RefSeq" id="WP_123234094.1">
    <property type="nucleotide sequence ID" value="NZ_RJSG01000002.1"/>
</dbReference>
<gene>
    <name evidence="1" type="ORF">EFL95_11500</name>
</gene>
<dbReference type="EMBL" id="RJSG01000002">
    <property type="protein sequence ID" value="RNL79592.1"/>
    <property type="molecule type" value="Genomic_DNA"/>
</dbReference>
<accession>A0A3N0DVE4</accession>
<proteinExistence type="predicted"/>
<sequence length="206" mass="22241">MLLASLLVVVLVAGAFWIKHERRADEWRHGGDDVTVQARIEATDAARFGDALATAGGDRNDAIVDAEQGFVIRVRWTGSPAVDGSYQFVLLDNRVSPSQMIRAASASVGGKGFGANWAGAYEELHRHYAWLAGTAAKQLPDGSYTEDTNALGVPAQNQGAATLAYWITKPTMPTTNPAHDLKLAMFFVDSDGEVRWARDIPMEPLG</sequence>
<name>A0A3N0DVE4_9ACTN</name>
<dbReference type="OrthoDB" id="3831379at2"/>
<organism evidence="1 2">
    <name type="scientific">Nocardioides marmorisolisilvae</name>
    <dbReference type="NCBI Taxonomy" id="1542737"/>
    <lineage>
        <taxon>Bacteria</taxon>
        <taxon>Bacillati</taxon>
        <taxon>Actinomycetota</taxon>
        <taxon>Actinomycetes</taxon>
        <taxon>Propionibacteriales</taxon>
        <taxon>Nocardioidaceae</taxon>
        <taxon>Nocardioides</taxon>
    </lineage>
</organism>